<proteinExistence type="predicted"/>
<evidence type="ECO:0000313" key="5">
    <source>
        <dbReference type="EMBL" id="EGR44350.1"/>
    </source>
</evidence>
<dbReference type="KEGG" id="tre:TRIREDRAFT_36855"/>
<accession>G0RWV2</accession>
<dbReference type="Proteomes" id="UP000008984">
    <property type="component" value="Unassembled WGS sequence"/>
</dbReference>
<keyword evidence="1 2" id="KW-0694">RNA-binding</keyword>
<dbReference type="PANTHER" id="PTHR23189">
    <property type="entry name" value="RNA RECOGNITION MOTIF-CONTAINING"/>
    <property type="match status" value="1"/>
</dbReference>
<dbReference type="GO" id="GO:0003723">
    <property type="term" value="F:RNA binding"/>
    <property type="evidence" value="ECO:0007669"/>
    <property type="project" value="UniProtKB-UniRule"/>
</dbReference>
<keyword evidence="6" id="KW-1185">Reference proteome</keyword>
<evidence type="ECO:0000256" key="1">
    <source>
        <dbReference type="ARBA" id="ARBA00022884"/>
    </source>
</evidence>
<dbReference type="GeneID" id="18484681"/>
<dbReference type="OrthoDB" id="417481at2759"/>
<name>G0RWV2_HYPJQ</name>
<evidence type="ECO:0000256" key="3">
    <source>
        <dbReference type="SAM" id="MobiDB-lite"/>
    </source>
</evidence>
<feature type="compositionally biased region" description="Polar residues" evidence="3">
    <location>
        <begin position="12"/>
        <end position="24"/>
    </location>
</feature>
<dbReference type="RefSeq" id="XP_006969687.1">
    <property type="nucleotide sequence ID" value="XM_006969625.1"/>
</dbReference>
<gene>
    <name evidence="5" type="ORF">TRIREDRAFT_36855</name>
</gene>
<feature type="domain" description="RRM" evidence="4">
    <location>
        <begin position="401"/>
        <end position="491"/>
    </location>
</feature>
<dbReference type="STRING" id="431241.G0RWV2"/>
<dbReference type="HOGENOM" id="CLU_019467_0_0_1"/>
<dbReference type="eggNOG" id="KOG4660">
    <property type="taxonomic scope" value="Eukaryota"/>
</dbReference>
<feature type="non-terminal residue" evidence="5">
    <location>
        <position position="1"/>
    </location>
</feature>
<evidence type="ECO:0000256" key="2">
    <source>
        <dbReference type="PROSITE-ProRule" id="PRU00176"/>
    </source>
</evidence>
<dbReference type="PROSITE" id="PS50102">
    <property type="entry name" value="RRM"/>
    <property type="match status" value="1"/>
</dbReference>
<feature type="non-terminal residue" evidence="5">
    <location>
        <position position="582"/>
    </location>
</feature>
<dbReference type="InterPro" id="IPR000504">
    <property type="entry name" value="RRM_dom"/>
</dbReference>
<feature type="region of interest" description="Disordered" evidence="3">
    <location>
        <begin position="1"/>
        <end position="24"/>
    </location>
</feature>
<dbReference type="InterPro" id="IPR007201">
    <property type="entry name" value="Mei2-like_Rrm_C"/>
</dbReference>
<dbReference type="Pfam" id="PF04059">
    <property type="entry name" value="RRM_2"/>
    <property type="match status" value="1"/>
</dbReference>
<reference evidence="5 6" key="1">
    <citation type="journal article" date="2008" name="Nat. Biotechnol.">
        <title>Genome sequencing and analysis of the biomass-degrading fungus Trichoderma reesei (syn. Hypocrea jecorina).</title>
        <authorList>
            <person name="Martinez D."/>
            <person name="Berka R.M."/>
            <person name="Henrissat B."/>
            <person name="Saloheimo M."/>
            <person name="Arvas M."/>
            <person name="Baker S.E."/>
            <person name="Chapman J."/>
            <person name="Chertkov O."/>
            <person name="Coutinho P.M."/>
            <person name="Cullen D."/>
            <person name="Danchin E.G."/>
            <person name="Grigoriev I.V."/>
            <person name="Harris P."/>
            <person name="Jackson M."/>
            <person name="Kubicek C.P."/>
            <person name="Han C.S."/>
            <person name="Ho I."/>
            <person name="Larrondo L.F."/>
            <person name="de Leon A.L."/>
            <person name="Magnuson J.K."/>
            <person name="Merino S."/>
            <person name="Misra M."/>
            <person name="Nelson B."/>
            <person name="Putnam N."/>
            <person name="Robbertse B."/>
            <person name="Salamov A.A."/>
            <person name="Schmoll M."/>
            <person name="Terry A."/>
            <person name="Thayer N."/>
            <person name="Westerholm-Parvinen A."/>
            <person name="Schoch C.L."/>
            <person name="Yao J."/>
            <person name="Barabote R."/>
            <person name="Nelson M.A."/>
            <person name="Detter C."/>
            <person name="Bruce D."/>
            <person name="Kuske C.R."/>
            <person name="Xie G."/>
            <person name="Richardson P."/>
            <person name="Rokhsar D.S."/>
            <person name="Lucas S.M."/>
            <person name="Rubin E.M."/>
            <person name="Dunn-Coleman N."/>
            <person name="Ward M."/>
            <person name="Brettin T.S."/>
        </authorList>
    </citation>
    <scope>NUCLEOTIDE SEQUENCE [LARGE SCALE GENOMIC DNA]</scope>
    <source>
        <strain evidence="5 6">QM6a</strain>
    </source>
</reference>
<sequence length="582" mass="63853">GGAESFKGTPDTRLTSLTPDEGSQSSLLKSFARSAVATTSPARLPAGSFRNAVSHLDKDPFISSIQGVGTRLSPTASAFSPFVGNTYVRLPAGDLSAALSTDMGLSRILFISSPAQVSAREVEALLTDLGKDGSPTYGVRSLKTHSAGVFVYFTDIRDACAAQAKLHQADKDWKIAFANPTRILSVQTNLDADTSPVAGLSHTGQIQIFAAVPPGAMVDPVQTMGVAHRFLQSHGRLFAFVRLSTFPNGSFRAVAEFCDTTAAFPVIQACSGVQIFASAYHMESLSASGLTEAMEGMSVNKRADDVDQRLGPVSPNSSQAGQSDQHYNAPVAMYPLMFQTPFTPAMPYMLDSFLPAAQAGSSSPLTSFTPQYPIRSTYHTTTTHHNHVDINRIRDGIDVRTTIMLRNIPNKVDQAMLKRIVDESSWGKYDFMYLRIDFANDCNVGYAFINFVDFVNARGNQRWNCFKSDKVAEISYATIQGKDCLVQKFRNSSVMLEAPHYRPKLYYTSNGPMPDLAGQEEPFPEPDNQSKMKRSCENAEHVGLFTPNAGQHFRDEQRRRRSQYDRGTRLAALEEYDYETAI</sequence>
<dbReference type="AlphaFoldDB" id="G0RWV2"/>
<dbReference type="InterPro" id="IPR035979">
    <property type="entry name" value="RBD_domain_sf"/>
</dbReference>
<protein>
    <submittedName>
        <fullName evidence="5">Predicted protein</fullName>
    </submittedName>
</protein>
<evidence type="ECO:0000313" key="6">
    <source>
        <dbReference type="Proteomes" id="UP000008984"/>
    </source>
</evidence>
<dbReference type="SUPFAM" id="SSF54928">
    <property type="entry name" value="RNA-binding domain, RBD"/>
    <property type="match status" value="1"/>
</dbReference>
<dbReference type="VEuPathDB" id="FungiDB:TRIREDRAFT_36855"/>
<evidence type="ECO:0000259" key="4">
    <source>
        <dbReference type="PROSITE" id="PS50102"/>
    </source>
</evidence>
<dbReference type="EMBL" id="GL985092">
    <property type="protein sequence ID" value="EGR44350.1"/>
    <property type="molecule type" value="Genomic_DNA"/>
</dbReference>
<organism evidence="6">
    <name type="scientific">Hypocrea jecorina (strain QM6a)</name>
    <name type="common">Trichoderma reesei</name>
    <dbReference type="NCBI Taxonomy" id="431241"/>
    <lineage>
        <taxon>Eukaryota</taxon>
        <taxon>Fungi</taxon>
        <taxon>Dikarya</taxon>
        <taxon>Ascomycota</taxon>
        <taxon>Pezizomycotina</taxon>
        <taxon>Sordariomycetes</taxon>
        <taxon>Hypocreomycetidae</taxon>
        <taxon>Hypocreales</taxon>
        <taxon>Hypocreaceae</taxon>
        <taxon>Trichoderma</taxon>
    </lineage>
</organism>